<keyword evidence="6" id="KW-0966">Cell projection</keyword>
<evidence type="ECO:0000256" key="4">
    <source>
        <dbReference type="ARBA" id="ARBA00022490"/>
    </source>
</evidence>
<name>A0A4P9Y3V8_9FUNG</name>
<feature type="domain" description="DH" evidence="14">
    <location>
        <begin position="1456"/>
        <end position="1639"/>
    </location>
</feature>
<dbReference type="SMART" id="SM00027">
    <property type="entry name" value="EH"/>
    <property type="match status" value="2"/>
</dbReference>
<dbReference type="InterPro" id="IPR035899">
    <property type="entry name" value="DBL_dom_sf"/>
</dbReference>
<dbReference type="InterPro" id="IPR001331">
    <property type="entry name" value="GDS_CDC24_CS"/>
</dbReference>
<evidence type="ECO:0000256" key="7">
    <source>
        <dbReference type="ARBA" id="ARBA00034103"/>
    </source>
</evidence>
<feature type="domain" description="EH" evidence="15">
    <location>
        <begin position="363"/>
        <end position="451"/>
    </location>
</feature>
<feature type="domain" description="EH" evidence="15">
    <location>
        <begin position="163"/>
        <end position="253"/>
    </location>
</feature>
<feature type="compositionally biased region" description="Basic and acidic residues" evidence="10">
    <location>
        <begin position="976"/>
        <end position="1034"/>
    </location>
</feature>
<dbReference type="GO" id="GO:0035025">
    <property type="term" value="P:positive regulation of Rho protein signal transduction"/>
    <property type="evidence" value="ECO:0007669"/>
    <property type="project" value="TreeGrafter"/>
</dbReference>
<dbReference type="SUPFAM" id="SSF48065">
    <property type="entry name" value="DBL homology domain (DH-domain)"/>
    <property type="match status" value="1"/>
</dbReference>
<sequence length="1970" mass="217073">MYYGGGGYNPNNPPPTNQGGQGYYSGQGGQQPPPPPMNQGGQGYYSAQGSQQQAPQLALTIAPQPTHPPPGQQQQQHQQAPFLSGGAGYGGHPNMMTTAAYTQQSSSLHVFDPLAPPPRPASATGFTSSGLSTSGPPQANPYANLSRPSSPYSGRISYLTQADQSKFEILFSEHTSDGVYISTEKAKEILMRSKLPSDRLARIWSLADVKSSGQLTFPEFAVALYLTAQQAKDRQNAPPPSLTSDQLNELHKAVAHVLTPVGNPNQPDRARTPGPPSSLIDMASSPVPQSQGHPGLMGPSQGQQGSMQTSYSSSSMTGAMVPTGGMGGGVSHAPPPSFQPPPPPPSSGFYPTENIPWVVTPEQKAGYDQIFRAWDNGTGYLGGERAKEIFMQTGLGPQSLEKIWALADTHNHGRLNADEFAVAMHLTHEVLSGKPLPVRLTPELIPPSTRNLTSSVSSLKADLVEDIMHQRHTGGAYVGARSGSGPSRGSTRRPADDWDAPTRVPKMGPLHDAHDRYGSYDAGFPDTSRSRNSESRTRRMITSGRESDQDFEAETAYTSKARRAIPSRESSKSRDPWASLRSTTDRWGTGGLETPSSKGQAWVKVEDDRGRGGRKAEGETEENKVARWRKELGEQRVILETVQYKVGDPSISYATKEELEARVEERKVRRRVEELERWIHRIESQWKHQGRESNDGRRKKQEEEDRRWMEERSEDKGKSKGSKGSKGSGWKKGSLEVDYEESDSDDEEDGTMYAQTLKEKGEEGLRERMDRERRQEEEKEREAKYAEMEKRRQDRESRAKEEEQERRKARPGETEEQRVRRLAEERLAARMAALSIPTESPPRSPRSSRAPEEEEEERAKSSLAAKNQEESMADRLARAGNKEERQKILEEEAEKRMRDREAFLRATGSTPSPSPTSSRKEAKAPTAHKDEGDESESGGEALGERNPFKRMMSATSPPLPTNETKRFIAAATRPQASKEDTTPDGQRREDEEMALMKELYERRREEERRKEEDRRRERDDVMAGAKKAREEVMRKAQAAKESGQSSSGLAPTPTSGGSVGISKGPSPASGSGNAMPTPGFQKALALFDYTAVDTEGLGLAEGEALEVEEASLMEESDWVYGRKQGEAGGVMEGWVPRTYVQYSMVSAGSSSVPTTETGATSVPDVPSAEIEPRLRMLYPYEATDTDELTVAEDEVVVQVLGTDDGEGWIRVRRSTGSSGAAEEGLVPEAYCEPISEGEVTAPREKALLKGPMKAEGMGGSDGTNTSESEDEVEETNPSTDTTEEEDVGDEENPFGKGGVSKVDRALGLSLDIESPHPLDEAREEEDPFADGVEYSPTHSPTFSPTFSTPEVIRVISADSDESGADSGGNLASVPASPSHLARPQEERRRVSDGGIGLSYQRDGMERAVRSESLGQGTGGFMLMDAMLQETSPGERKSWGGMVGEKMSDGIGKNERLRQEGIFELILTEKTFLRDIQLVVELYCSQLSRMLSEKDMQEIFSVIEDILSGSTLFLSQLEERQLQGGMIMSSVGDLFLQHMENTGQYFETYCGRQSVGSIYLQRRLQEDSSLAHVLQKLQKDPRSRNLDLFSFLLQPMQRLTRYPLLLKQILQHTPGGHPDQPKLEEAVKAAQGLLEKTNRRAQEEENRAKADEVSAAVDLSRLSEPLDLHGVTHRLGPRTFLLEGRLSKAKSGRRLQAFLFSDVLLLTERLGQSAYGGSDSTGASPPLFSSHLTLYREPLLLNEVSVRDVGKMIGEGGGGVSVGVGKGMDETCFQINHAGVVITVKSEGGVLGRKRWVSELEKAIATIKKAERDHFLQYRMGQTIQSSLPHGPQGTLRVRILGATELYQPDTRVQRITTNPFVRVTLREKTMETSIAPDCIAPHWDEAVDFPVNQLSDTLYLDVYHAYTFKPPGNIAREGKVRRGAGSRKEGYVGERKSRQVQEKVGRRRLPVNSHLGLVRHYDRLLLKPRE</sequence>
<feature type="compositionally biased region" description="Low complexity" evidence="10">
    <location>
        <begin position="907"/>
        <end position="917"/>
    </location>
</feature>
<keyword evidence="9" id="KW-0175">Coiled coil</keyword>
<dbReference type="InterPro" id="IPR000008">
    <property type="entry name" value="C2_dom"/>
</dbReference>
<dbReference type="SMART" id="SM00054">
    <property type="entry name" value="EFh"/>
    <property type="match status" value="2"/>
</dbReference>
<evidence type="ECO:0000259" key="13">
    <source>
        <dbReference type="PROSITE" id="PS50004"/>
    </source>
</evidence>
<dbReference type="EMBL" id="KZ988032">
    <property type="protein sequence ID" value="RKP13394.1"/>
    <property type="molecule type" value="Genomic_DNA"/>
</dbReference>
<feature type="region of interest" description="Disordered" evidence="10">
    <location>
        <begin position="1313"/>
        <end position="1347"/>
    </location>
</feature>
<feature type="compositionally biased region" description="Acidic residues" evidence="10">
    <location>
        <begin position="737"/>
        <end position="750"/>
    </location>
</feature>
<feature type="domain" description="SH3" evidence="11">
    <location>
        <begin position="1169"/>
        <end position="1236"/>
    </location>
</feature>
<feature type="region of interest" description="Disordered" evidence="10">
    <location>
        <begin position="683"/>
        <end position="1076"/>
    </location>
</feature>
<dbReference type="PROSITE" id="PS50222">
    <property type="entry name" value="EF_HAND_2"/>
    <property type="match status" value="2"/>
</dbReference>
<dbReference type="InterPro" id="IPR011993">
    <property type="entry name" value="PH-like_dom_sf"/>
</dbReference>
<dbReference type="InterPro" id="IPR036028">
    <property type="entry name" value="SH3-like_dom_sf"/>
</dbReference>
<evidence type="ECO:0000256" key="8">
    <source>
        <dbReference type="PROSITE-ProRule" id="PRU00192"/>
    </source>
</evidence>
<dbReference type="Gene3D" id="2.30.29.30">
    <property type="entry name" value="Pleckstrin-homology domain (PH domain)/Phosphotyrosine-binding domain (PTB)"/>
    <property type="match status" value="1"/>
</dbReference>
<feature type="region of interest" description="Disordered" evidence="10">
    <location>
        <begin position="1917"/>
        <end position="1938"/>
    </location>
</feature>
<dbReference type="OrthoDB" id="1716625at2759"/>
<dbReference type="InterPro" id="IPR001849">
    <property type="entry name" value="PH_domain"/>
</dbReference>
<feature type="region of interest" description="Disordered" evidence="10">
    <location>
        <begin position="1"/>
        <end position="96"/>
    </location>
</feature>
<protein>
    <recommendedName>
        <fullName evidence="19">Actin cytoskeleton-regulatory complex protein PAN1</fullName>
    </recommendedName>
</protein>
<evidence type="ECO:0000256" key="3">
    <source>
        <dbReference type="ARBA" id="ARBA00022443"/>
    </source>
</evidence>
<dbReference type="PROSITE" id="PS50010">
    <property type="entry name" value="DH_2"/>
    <property type="match status" value="1"/>
</dbReference>
<evidence type="ECO:0000256" key="5">
    <source>
        <dbReference type="ARBA" id="ARBA00023018"/>
    </source>
</evidence>
<proteinExistence type="predicted"/>
<feature type="compositionally biased region" description="Gly residues" evidence="10">
    <location>
        <begin position="19"/>
        <end position="29"/>
    </location>
</feature>
<feature type="compositionally biased region" description="Low complexity" evidence="10">
    <location>
        <begin position="479"/>
        <end position="489"/>
    </location>
</feature>
<dbReference type="PROSITE" id="PS50031">
    <property type="entry name" value="EH"/>
    <property type="match status" value="2"/>
</dbReference>
<dbReference type="GO" id="GO:0005509">
    <property type="term" value="F:calcium ion binding"/>
    <property type="evidence" value="ECO:0007669"/>
    <property type="project" value="InterPro"/>
</dbReference>
<feature type="compositionally biased region" description="Basic and acidic residues" evidence="10">
    <location>
        <begin position="528"/>
        <end position="537"/>
    </location>
</feature>
<feature type="domain" description="EF-hand" evidence="16">
    <location>
        <begin position="195"/>
        <end position="230"/>
    </location>
</feature>
<feature type="domain" description="SH3" evidence="11">
    <location>
        <begin position="1078"/>
        <end position="1145"/>
    </location>
</feature>
<evidence type="ECO:0000259" key="15">
    <source>
        <dbReference type="PROSITE" id="PS50031"/>
    </source>
</evidence>
<dbReference type="PROSITE" id="PS50002">
    <property type="entry name" value="SH3"/>
    <property type="match status" value="2"/>
</dbReference>
<evidence type="ECO:0000259" key="14">
    <source>
        <dbReference type="PROSITE" id="PS50010"/>
    </source>
</evidence>
<organism evidence="17 18">
    <name type="scientific">Piptocephalis cylindrospora</name>
    <dbReference type="NCBI Taxonomy" id="1907219"/>
    <lineage>
        <taxon>Eukaryota</taxon>
        <taxon>Fungi</taxon>
        <taxon>Fungi incertae sedis</taxon>
        <taxon>Zoopagomycota</taxon>
        <taxon>Zoopagomycotina</taxon>
        <taxon>Zoopagomycetes</taxon>
        <taxon>Zoopagales</taxon>
        <taxon>Piptocephalidaceae</taxon>
        <taxon>Piptocephalis</taxon>
    </lineage>
</organism>
<evidence type="ECO:0000256" key="6">
    <source>
        <dbReference type="ARBA" id="ARBA00023273"/>
    </source>
</evidence>
<dbReference type="InterPro" id="IPR000261">
    <property type="entry name" value="EH_dom"/>
</dbReference>
<dbReference type="GO" id="GO:0035556">
    <property type="term" value="P:intracellular signal transduction"/>
    <property type="evidence" value="ECO:0007669"/>
    <property type="project" value="InterPro"/>
</dbReference>
<feature type="region of interest" description="Disordered" evidence="10">
    <location>
        <begin position="109"/>
        <end position="150"/>
    </location>
</feature>
<evidence type="ECO:0000259" key="16">
    <source>
        <dbReference type="PROSITE" id="PS50222"/>
    </source>
</evidence>
<dbReference type="InterPro" id="IPR002048">
    <property type="entry name" value="EF_hand_dom"/>
</dbReference>
<feature type="compositionally biased region" description="Polar residues" evidence="10">
    <location>
        <begin position="1042"/>
        <end position="1056"/>
    </location>
</feature>
<accession>A0A4P9Y3V8</accession>
<feature type="region of interest" description="Disordered" evidence="10">
    <location>
        <begin position="475"/>
        <end position="623"/>
    </location>
</feature>
<comment type="subcellular location">
    <subcellularLocation>
        <location evidence="1">Cell projection</location>
    </subcellularLocation>
    <subcellularLocation>
        <location evidence="2">Cytoplasm</location>
    </subcellularLocation>
    <subcellularLocation>
        <location evidence="7">Synapse</location>
    </subcellularLocation>
</comment>
<evidence type="ECO:0008006" key="19">
    <source>
        <dbReference type="Google" id="ProtNLM"/>
    </source>
</evidence>
<dbReference type="InterPro" id="IPR051480">
    <property type="entry name" value="Endocytic_GEF_Adapter"/>
</dbReference>
<feature type="compositionally biased region" description="Polar residues" evidence="10">
    <location>
        <begin position="141"/>
        <end position="150"/>
    </location>
</feature>
<dbReference type="GO" id="GO:0042995">
    <property type="term" value="C:cell projection"/>
    <property type="evidence" value="ECO:0007669"/>
    <property type="project" value="UniProtKB-SubCell"/>
</dbReference>
<dbReference type="PANTHER" id="PTHR46006:SF6">
    <property type="entry name" value="INTERSECTIN-2 ISOFORM X1"/>
    <property type="match status" value="1"/>
</dbReference>
<dbReference type="PANTHER" id="PTHR46006">
    <property type="entry name" value="RHO GUANINE NUCLEOTIDE EXCHANGE FACTOR AT 64C, ISOFORM A"/>
    <property type="match status" value="1"/>
</dbReference>
<feature type="compositionally biased region" description="Pro residues" evidence="10">
    <location>
        <begin position="333"/>
        <end position="345"/>
    </location>
</feature>
<dbReference type="PROSITE" id="PS50003">
    <property type="entry name" value="PH_DOMAIN"/>
    <property type="match status" value="1"/>
</dbReference>
<evidence type="ECO:0000256" key="1">
    <source>
        <dbReference type="ARBA" id="ARBA00004316"/>
    </source>
</evidence>
<evidence type="ECO:0000259" key="11">
    <source>
        <dbReference type="PROSITE" id="PS50002"/>
    </source>
</evidence>
<dbReference type="CDD" id="cd00160">
    <property type="entry name" value="RhoGEF"/>
    <property type="match status" value="1"/>
</dbReference>
<evidence type="ECO:0000256" key="2">
    <source>
        <dbReference type="ARBA" id="ARBA00004496"/>
    </source>
</evidence>
<dbReference type="InterPro" id="IPR011992">
    <property type="entry name" value="EF-hand-dom_pair"/>
</dbReference>
<keyword evidence="3 8" id="KW-0728">SH3 domain</keyword>
<dbReference type="Gene3D" id="1.20.900.10">
    <property type="entry name" value="Dbl homology (DH) domain"/>
    <property type="match status" value="1"/>
</dbReference>
<feature type="compositionally biased region" description="Low complexity" evidence="10">
    <location>
        <begin position="297"/>
        <end position="323"/>
    </location>
</feature>
<feature type="compositionally biased region" description="Acidic residues" evidence="10">
    <location>
        <begin position="1281"/>
        <end position="1292"/>
    </location>
</feature>
<dbReference type="Pfam" id="PF00018">
    <property type="entry name" value="SH3_1"/>
    <property type="match status" value="1"/>
</dbReference>
<evidence type="ECO:0000259" key="12">
    <source>
        <dbReference type="PROSITE" id="PS50003"/>
    </source>
</evidence>
<reference evidence="18" key="1">
    <citation type="journal article" date="2018" name="Nat. Microbiol.">
        <title>Leveraging single-cell genomics to expand the fungal tree of life.</title>
        <authorList>
            <person name="Ahrendt S.R."/>
            <person name="Quandt C.A."/>
            <person name="Ciobanu D."/>
            <person name="Clum A."/>
            <person name="Salamov A."/>
            <person name="Andreopoulos B."/>
            <person name="Cheng J.F."/>
            <person name="Woyke T."/>
            <person name="Pelin A."/>
            <person name="Henrissat B."/>
            <person name="Reynolds N.K."/>
            <person name="Benny G.L."/>
            <person name="Smith M.E."/>
            <person name="James T.Y."/>
            <person name="Grigoriev I.V."/>
        </authorList>
    </citation>
    <scope>NUCLEOTIDE SEQUENCE [LARGE SCALE GENOMIC DNA]</scope>
</reference>
<feature type="domain" description="C2" evidence="13">
    <location>
        <begin position="1815"/>
        <end position="1945"/>
    </location>
</feature>
<dbReference type="SMART" id="SM00239">
    <property type="entry name" value="C2"/>
    <property type="match status" value="1"/>
</dbReference>
<feature type="domain" description="EF-hand" evidence="16">
    <location>
        <begin position="395"/>
        <end position="430"/>
    </location>
</feature>
<feature type="compositionally biased region" description="Basic and acidic residues" evidence="10">
    <location>
        <begin position="757"/>
        <end position="828"/>
    </location>
</feature>
<dbReference type="Pfam" id="PF12763">
    <property type="entry name" value="EH"/>
    <property type="match status" value="2"/>
</dbReference>
<dbReference type="GO" id="GO:0005737">
    <property type="term" value="C:cytoplasm"/>
    <property type="evidence" value="ECO:0007669"/>
    <property type="project" value="UniProtKB-SubCell"/>
</dbReference>
<dbReference type="Gene3D" id="2.30.30.40">
    <property type="entry name" value="SH3 Domains"/>
    <property type="match status" value="2"/>
</dbReference>
<dbReference type="SUPFAM" id="SSF50044">
    <property type="entry name" value="SH3-domain"/>
    <property type="match status" value="2"/>
</dbReference>
<dbReference type="CDD" id="cd00052">
    <property type="entry name" value="EH"/>
    <property type="match status" value="2"/>
</dbReference>
<evidence type="ECO:0000313" key="18">
    <source>
        <dbReference type="Proteomes" id="UP000267251"/>
    </source>
</evidence>
<dbReference type="Gene3D" id="1.10.238.10">
    <property type="entry name" value="EF-hand"/>
    <property type="match status" value="2"/>
</dbReference>
<dbReference type="InterPro" id="IPR000219">
    <property type="entry name" value="DH_dom"/>
</dbReference>
<dbReference type="PROSITE" id="PS50004">
    <property type="entry name" value="C2"/>
    <property type="match status" value="1"/>
</dbReference>
<feature type="compositionally biased region" description="Low complexity" evidence="10">
    <location>
        <begin position="44"/>
        <end position="54"/>
    </location>
</feature>
<feature type="coiled-coil region" evidence="9">
    <location>
        <begin position="1626"/>
        <end position="1653"/>
    </location>
</feature>
<keyword evidence="5" id="KW-0770">Synapse</keyword>
<gene>
    <name evidence="17" type="ORF">BJ684DRAFT_20114</name>
</gene>
<feature type="domain" description="PH" evidence="12">
    <location>
        <begin position="1678"/>
        <end position="1804"/>
    </location>
</feature>
<dbReference type="Proteomes" id="UP000267251">
    <property type="component" value="Unassembled WGS sequence"/>
</dbReference>
<feature type="compositionally biased region" description="Basic and acidic residues" evidence="10">
    <location>
        <begin position="604"/>
        <end position="623"/>
    </location>
</feature>
<dbReference type="Pfam" id="PF00168">
    <property type="entry name" value="C2"/>
    <property type="match status" value="1"/>
</dbReference>
<dbReference type="Gene3D" id="2.60.40.150">
    <property type="entry name" value="C2 domain"/>
    <property type="match status" value="1"/>
</dbReference>
<feature type="compositionally biased region" description="Low complexity" evidence="10">
    <location>
        <begin position="72"/>
        <end position="81"/>
    </location>
</feature>
<feature type="compositionally biased region" description="Basic and acidic residues" evidence="10">
    <location>
        <begin position="683"/>
        <end position="718"/>
    </location>
</feature>
<dbReference type="SMART" id="SM00233">
    <property type="entry name" value="PH"/>
    <property type="match status" value="1"/>
</dbReference>
<feature type="compositionally biased region" description="Basic and acidic residues" evidence="10">
    <location>
        <begin position="509"/>
        <end position="518"/>
    </location>
</feature>
<dbReference type="InterPro" id="IPR035892">
    <property type="entry name" value="C2_domain_sf"/>
</dbReference>
<keyword evidence="4" id="KW-0963">Cytoplasm</keyword>
<feature type="compositionally biased region" description="Basic and acidic residues" evidence="10">
    <location>
        <begin position="918"/>
        <end position="931"/>
    </location>
</feature>
<feature type="compositionally biased region" description="Low complexity" evidence="10">
    <location>
        <begin position="1335"/>
        <end position="1347"/>
    </location>
</feature>
<feature type="compositionally biased region" description="Low complexity" evidence="10">
    <location>
        <begin position="122"/>
        <end position="135"/>
    </location>
</feature>
<dbReference type="SUPFAM" id="SSF49562">
    <property type="entry name" value="C2 domain (Calcium/lipid-binding domain, CaLB)"/>
    <property type="match status" value="1"/>
</dbReference>
<evidence type="ECO:0000313" key="17">
    <source>
        <dbReference type="EMBL" id="RKP13394.1"/>
    </source>
</evidence>
<dbReference type="CDD" id="cd00030">
    <property type="entry name" value="C2"/>
    <property type="match status" value="1"/>
</dbReference>
<feature type="region of interest" description="Disordered" evidence="10">
    <location>
        <begin position="259"/>
        <end position="345"/>
    </location>
</feature>
<dbReference type="SUPFAM" id="SSF47473">
    <property type="entry name" value="EF-hand"/>
    <property type="match status" value="2"/>
</dbReference>
<dbReference type="Pfam" id="PF16652">
    <property type="entry name" value="PH_13"/>
    <property type="match status" value="1"/>
</dbReference>
<evidence type="ECO:0000256" key="9">
    <source>
        <dbReference type="SAM" id="Coils"/>
    </source>
</evidence>
<dbReference type="InterPro" id="IPR001452">
    <property type="entry name" value="SH3_domain"/>
</dbReference>
<dbReference type="GO" id="GO:0005085">
    <property type="term" value="F:guanyl-nucleotide exchange factor activity"/>
    <property type="evidence" value="ECO:0007669"/>
    <property type="project" value="InterPro"/>
</dbReference>
<evidence type="ECO:0000256" key="10">
    <source>
        <dbReference type="SAM" id="MobiDB-lite"/>
    </source>
</evidence>
<feature type="region of interest" description="Disordered" evidence="10">
    <location>
        <begin position="1249"/>
        <end position="1300"/>
    </location>
</feature>
<feature type="compositionally biased region" description="Basic and acidic residues" evidence="10">
    <location>
        <begin position="867"/>
        <end position="903"/>
    </location>
</feature>
<feature type="region of interest" description="Disordered" evidence="10">
    <location>
        <begin position="1359"/>
        <end position="1402"/>
    </location>
</feature>
<dbReference type="PROSITE" id="PS00741">
    <property type="entry name" value="DH_1"/>
    <property type="match status" value="1"/>
</dbReference>
<dbReference type="SMART" id="SM00326">
    <property type="entry name" value="SH3"/>
    <property type="match status" value="2"/>
</dbReference>
<dbReference type="SUPFAM" id="SSF50729">
    <property type="entry name" value="PH domain-like"/>
    <property type="match status" value="1"/>
</dbReference>
<dbReference type="Pfam" id="PF00621">
    <property type="entry name" value="RhoGEF"/>
    <property type="match status" value="1"/>
</dbReference>
<feature type="compositionally biased region" description="Basic and acidic residues" evidence="10">
    <location>
        <begin position="1382"/>
        <end position="1391"/>
    </location>
</feature>
<dbReference type="SMART" id="SM00325">
    <property type="entry name" value="RhoGEF"/>
    <property type="match status" value="1"/>
</dbReference>
<keyword evidence="18" id="KW-1185">Reference proteome</keyword>